<reference evidence="3 4" key="1">
    <citation type="submission" date="2017-08" db="EMBL/GenBank/DDBJ databases">
        <title>Infants hospitalized years apart are colonized by the same room-sourced microbial strains.</title>
        <authorList>
            <person name="Brooks B."/>
            <person name="Olm M.R."/>
            <person name="Firek B.A."/>
            <person name="Baker R."/>
            <person name="Thomas B.C."/>
            <person name="Morowitz M.J."/>
            <person name="Banfield J.F."/>
        </authorList>
    </citation>
    <scope>NUCLEOTIDE SEQUENCE [LARGE SCALE GENOMIC DNA]</scope>
    <source>
        <strain evidence="3">S2_006_000_R2_64</strain>
    </source>
</reference>
<evidence type="ECO:0000313" key="3">
    <source>
        <dbReference type="EMBL" id="PZP56486.1"/>
    </source>
</evidence>
<dbReference type="SMART" id="SM01259">
    <property type="entry name" value="LAB_N"/>
    <property type="match status" value="1"/>
</dbReference>
<name>A0A2W5HEE7_9BACT</name>
<comment type="caution">
    <text evidence="3">The sequence shown here is derived from an EMBL/GenBank/DDBJ whole genome shotgun (WGS) entry which is preliminary data.</text>
</comment>
<dbReference type="GO" id="GO:0008915">
    <property type="term" value="F:lipid-A-disaccharide synthase activity"/>
    <property type="evidence" value="ECO:0007669"/>
    <property type="project" value="InterPro"/>
</dbReference>
<keyword evidence="1" id="KW-0472">Membrane</keyword>
<keyword evidence="1" id="KW-1133">Transmembrane helix</keyword>
<dbReference type="GO" id="GO:0016020">
    <property type="term" value="C:membrane"/>
    <property type="evidence" value="ECO:0007669"/>
    <property type="project" value="GOC"/>
</dbReference>
<dbReference type="EMBL" id="QFOT01000024">
    <property type="protein sequence ID" value="PZP56486.1"/>
    <property type="molecule type" value="Genomic_DNA"/>
</dbReference>
<evidence type="ECO:0000259" key="2">
    <source>
        <dbReference type="SMART" id="SM01259"/>
    </source>
</evidence>
<protein>
    <submittedName>
        <fullName evidence="3">Lipid A biosynthesis protein</fullName>
    </submittedName>
</protein>
<feature type="domain" description="Lipid A biosynthesis N-terminal" evidence="2">
    <location>
        <begin position="15"/>
        <end position="86"/>
    </location>
</feature>
<dbReference type="Proteomes" id="UP000249739">
    <property type="component" value="Unassembled WGS sequence"/>
</dbReference>
<sequence length="99" mass="11249">MVIPHLTSETIWIVIGFIGQSLFSARFFIQWLASEKAKASIMPTAFWYFSILGGLTLFAYAIYRQDPVFILGQSTGIFIYARNLYLIHNRPDVSAIAQN</sequence>
<dbReference type="InterPro" id="IPR014546">
    <property type="entry name" value="UCP028440_lipidA_biosyn"/>
</dbReference>
<keyword evidence="1" id="KW-0812">Transmembrane</keyword>
<organism evidence="3 4">
    <name type="scientific">Micavibrio aeruginosavorus</name>
    <dbReference type="NCBI Taxonomy" id="349221"/>
    <lineage>
        <taxon>Bacteria</taxon>
        <taxon>Pseudomonadati</taxon>
        <taxon>Bdellovibrionota</taxon>
        <taxon>Bdellovibrionia</taxon>
        <taxon>Bdellovibrionales</taxon>
        <taxon>Pseudobdellovibrionaceae</taxon>
        <taxon>Micavibrio</taxon>
    </lineage>
</organism>
<accession>A0A2W5HEE7</accession>
<proteinExistence type="predicted"/>
<feature type="transmembrane region" description="Helical" evidence="1">
    <location>
        <begin position="69"/>
        <end position="87"/>
    </location>
</feature>
<dbReference type="PIRSF" id="PIRSF028440">
    <property type="entry name" value="UCP_LAB_N"/>
    <property type="match status" value="1"/>
</dbReference>
<feature type="transmembrane region" description="Helical" evidence="1">
    <location>
        <begin position="45"/>
        <end position="63"/>
    </location>
</feature>
<evidence type="ECO:0000313" key="4">
    <source>
        <dbReference type="Proteomes" id="UP000249739"/>
    </source>
</evidence>
<dbReference type="Pfam" id="PF07578">
    <property type="entry name" value="LAB_N"/>
    <property type="match status" value="1"/>
</dbReference>
<dbReference type="InterPro" id="IPR011499">
    <property type="entry name" value="Lipid_A_biosynth_N"/>
</dbReference>
<evidence type="ECO:0000256" key="1">
    <source>
        <dbReference type="SAM" id="Phobius"/>
    </source>
</evidence>
<dbReference type="AlphaFoldDB" id="A0A2W5HEE7"/>
<feature type="transmembrane region" description="Helical" evidence="1">
    <location>
        <begin position="12"/>
        <end position="33"/>
    </location>
</feature>
<dbReference type="GO" id="GO:0009245">
    <property type="term" value="P:lipid A biosynthetic process"/>
    <property type="evidence" value="ECO:0007669"/>
    <property type="project" value="InterPro"/>
</dbReference>
<gene>
    <name evidence="3" type="ORF">DI586_03595</name>
</gene>